<proteinExistence type="predicted"/>
<evidence type="ECO:0000313" key="2">
    <source>
        <dbReference type="EMBL" id="JAE09589.1"/>
    </source>
</evidence>
<evidence type="ECO:0000256" key="1">
    <source>
        <dbReference type="SAM" id="MobiDB-lite"/>
    </source>
</evidence>
<feature type="region of interest" description="Disordered" evidence="1">
    <location>
        <begin position="66"/>
        <end position="87"/>
    </location>
</feature>
<dbReference type="EMBL" id="GBRH01188307">
    <property type="protein sequence ID" value="JAE09589.1"/>
    <property type="molecule type" value="Transcribed_RNA"/>
</dbReference>
<protein>
    <submittedName>
        <fullName evidence="2">Uncharacterized protein</fullName>
    </submittedName>
</protein>
<name>A0A0A9FEG4_ARUDO</name>
<reference evidence="2" key="2">
    <citation type="journal article" date="2015" name="Data Brief">
        <title>Shoot transcriptome of the giant reed, Arundo donax.</title>
        <authorList>
            <person name="Barrero R.A."/>
            <person name="Guerrero F.D."/>
            <person name="Moolhuijzen P."/>
            <person name="Goolsby J.A."/>
            <person name="Tidwell J."/>
            <person name="Bellgard S.E."/>
            <person name="Bellgard M.I."/>
        </authorList>
    </citation>
    <scope>NUCLEOTIDE SEQUENCE</scope>
    <source>
        <tissue evidence="2">Shoot tissue taken approximately 20 cm above the soil surface</tissue>
    </source>
</reference>
<dbReference type="AlphaFoldDB" id="A0A0A9FEG4"/>
<sequence>MVHQDIDTPWSHYLCVLRFQSWCPSVGHWSSSGVKSGWCGLLSLASMEEGDDDAGERKDGQIVRCGQRREPEQCTPSLRRPAVGYGG</sequence>
<reference evidence="2" key="1">
    <citation type="submission" date="2014-09" db="EMBL/GenBank/DDBJ databases">
        <authorList>
            <person name="Magalhaes I.L.F."/>
            <person name="Oliveira U."/>
            <person name="Santos F.R."/>
            <person name="Vidigal T.H.D.A."/>
            <person name="Brescovit A.D."/>
            <person name="Santos A.J."/>
        </authorList>
    </citation>
    <scope>NUCLEOTIDE SEQUENCE</scope>
    <source>
        <tissue evidence="2">Shoot tissue taken approximately 20 cm above the soil surface</tissue>
    </source>
</reference>
<organism evidence="2">
    <name type="scientific">Arundo donax</name>
    <name type="common">Giant reed</name>
    <name type="synonym">Donax arundinaceus</name>
    <dbReference type="NCBI Taxonomy" id="35708"/>
    <lineage>
        <taxon>Eukaryota</taxon>
        <taxon>Viridiplantae</taxon>
        <taxon>Streptophyta</taxon>
        <taxon>Embryophyta</taxon>
        <taxon>Tracheophyta</taxon>
        <taxon>Spermatophyta</taxon>
        <taxon>Magnoliopsida</taxon>
        <taxon>Liliopsida</taxon>
        <taxon>Poales</taxon>
        <taxon>Poaceae</taxon>
        <taxon>PACMAD clade</taxon>
        <taxon>Arundinoideae</taxon>
        <taxon>Arundineae</taxon>
        <taxon>Arundo</taxon>
    </lineage>
</organism>
<accession>A0A0A9FEG4</accession>